<evidence type="ECO:0000313" key="2">
    <source>
        <dbReference type="EMBL" id="SBS58711.1"/>
    </source>
</evidence>
<dbReference type="EMBL" id="HAEJ01018254">
    <property type="protein sequence ID" value="SBS58711.1"/>
    <property type="molecule type" value="Transcribed_RNA"/>
</dbReference>
<dbReference type="AlphaFoldDB" id="A0A1A8VFR5"/>
<keyword evidence="1" id="KW-0812">Transmembrane</keyword>
<organism evidence="2">
    <name type="scientific">Nothobranchius furzeri</name>
    <name type="common">Turquoise killifish</name>
    <dbReference type="NCBI Taxonomy" id="105023"/>
    <lineage>
        <taxon>Eukaryota</taxon>
        <taxon>Metazoa</taxon>
        <taxon>Chordata</taxon>
        <taxon>Craniata</taxon>
        <taxon>Vertebrata</taxon>
        <taxon>Euteleostomi</taxon>
        <taxon>Actinopterygii</taxon>
        <taxon>Neopterygii</taxon>
        <taxon>Teleostei</taxon>
        <taxon>Neoteleostei</taxon>
        <taxon>Acanthomorphata</taxon>
        <taxon>Ovalentaria</taxon>
        <taxon>Atherinomorphae</taxon>
        <taxon>Cyprinodontiformes</taxon>
        <taxon>Nothobranchiidae</taxon>
        <taxon>Nothobranchius</taxon>
    </lineage>
</organism>
<feature type="non-terminal residue" evidence="2">
    <location>
        <position position="76"/>
    </location>
</feature>
<accession>A0A1A8VFR5</accession>
<feature type="non-terminal residue" evidence="2">
    <location>
        <position position="1"/>
    </location>
</feature>
<protein>
    <submittedName>
        <fullName evidence="2">Myelin basic protein a</fullName>
    </submittedName>
</protein>
<name>A0A1A8VFR5_NOTFU</name>
<reference evidence="2" key="2">
    <citation type="submission" date="2016-06" db="EMBL/GenBank/DDBJ databases">
        <title>The genome of a short-lived fish provides insights into sex chromosome evolution and the genetic control of aging.</title>
        <authorList>
            <person name="Reichwald K."/>
            <person name="Felder M."/>
            <person name="Petzold A."/>
            <person name="Koch P."/>
            <person name="Groth M."/>
            <person name="Platzer M."/>
        </authorList>
    </citation>
    <scope>NUCLEOTIDE SEQUENCE</scope>
    <source>
        <tissue evidence="2">Brain</tissue>
    </source>
</reference>
<keyword evidence="1" id="KW-1133">Transmembrane helix</keyword>
<keyword evidence="1" id="KW-0472">Membrane</keyword>
<gene>
    <name evidence="2" type="primary">MBPA</name>
</gene>
<feature type="transmembrane region" description="Helical" evidence="1">
    <location>
        <begin position="50"/>
        <end position="71"/>
    </location>
</feature>
<reference evidence="2" key="1">
    <citation type="submission" date="2016-05" db="EMBL/GenBank/DDBJ databases">
        <authorList>
            <person name="Lavstsen T."/>
            <person name="Jespersen J.S."/>
        </authorList>
    </citation>
    <scope>NUCLEOTIDE SEQUENCE</scope>
    <source>
        <tissue evidence="2">Brain</tissue>
    </source>
</reference>
<evidence type="ECO:0000256" key="1">
    <source>
        <dbReference type="SAM" id="Phobius"/>
    </source>
</evidence>
<sequence>YSSGLFNKNKPCRLTCFTLERTLRRANKKGRQDSGDPELQSGPVLHYSRFVCMQLLLLLLLLPCNTSISFLTETSL</sequence>
<proteinExistence type="predicted"/>